<accession>A0A080ZT14</accession>
<reference evidence="1 2" key="1">
    <citation type="submission" date="2013-11" db="EMBL/GenBank/DDBJ databases">
        <title>The Genome Sequence of Phytophthora parasitica P1976.</title>
        <authorList>
            <consortium name="The Broad Institute Genomics Platform"/>
            <person name="Russ C."/>
            <person name="Tyler B."/>
            <person name="Panabieres F."/>
            <person name="Shan W."/>
            <person name="Tripathy S."/>
            <person name="Grunwald N."/>
            <person name="Machado M."/>
            <person name="Johnson C.S."/>
            <person name="Walker B."/>
            <person name="Young S."/>
            <person name="Zeng Q."/>
            <person name="Gargeya S."/>
            <person name="Fitzgerald M."/>
            <person name="Haas B."/>
            <person name="Abouelleil A."/>
            <person name="Allen A.W."/>
            <person name="Alvarado L."/>
            <person name="Arachchi H.M."/>
            <person name="Berlin A.M."/>
            <person name="Chapman S.B."/>
            <person name="Gainer-Dewar J."/>
            <person name="Goldberg J."/>
            <person name="Griggs A."/>
            <person name="Gujja S."/>
            <person name="Hansen M."/>
            <person name="Howarth C."/>
            <person name="Imamovic A."/>
            <person name="Ireland A."/>
            <person name="Larimer J."/>
            <person name="McCowan C."/>
            <person name="Murphy C."/>
            <person name="Pearson M."/>
            <person name="Poon T.W."/>
            <person name="Priest M."/>
            <person name="Roberts A."/>
            <person name="Saif S."/>
            <person name="Shea T."/>
            <person name="Sisk P."/>
            <person name="Sykes S."/>
            <person name="Wortman J."/>
            <person name="Nusbaum C."/>
            <person name="Birren B."/>
        </authorList>
    </citation>
    <scope>NUCLEOTIDE SEQUENCE [LARGE SCALE GENOMIC DNA]</scope>
    <source>
        <strain evidence="1 2">P1976</strain>
    </source>
</reference>
<organism evidence="1 2">
    <name type="scientific">Phytophthora nicotianae P1976</name>
    <dbReference type="NCBI Taxonomy" id="1317066"/>
    <lineage>
        <taxon>Eukaryota</taxon>
        <taxon>Sar</taxon>
        <taxon>Stramenopiles</taxon>
        <taxon>Oomycota</taxon>
        <taxon>Peronosporomycetes</taxon>
        <taxon>Peronosporales</taxon>
        <taxon>Peronosporaceae</taxon>
        <taxon>Phytophthora</taxon>
    </lineage>
</organism>
<gene>
    <name evidence="1" type="ORF">F444_13694</name>
</gene>
<evidence type="ECO:0000313" key="2">
    <source>
        <dbReference type="Proteomes" id="UP000028582"/>
    </source>
</evidence>
<proteinExistence type="predicted"/>
<dbReference type="Proteomes" id="UP000028582">
    <property type="component" value="Unassembled WGS sequence"/>
</dbReference>
<comment type="caution">
    <text evidence="1">The sequence shown here is derived from an EMBL/GenBank/DDBJ whole genome shotgun (WGS) entry which is preliminary data.</text>
</comment>
<protein>
    <submittedName>
        <fullName evidence="1">Uncharacterized protein</fullName>
    </submittedName>
</protein>
<dbReference type="EMBL" id="ANJA01002500">
    <property type="protein sequence ID" value="ETO69775.1"/>
    <property type="molecule type" value="Genomic_DNA"/>
</dbReference>
<sequence length="79" mass="8529">MDVQVAEGARDRAHLLLPREVQESCAPRGLLRRLGEADGVILRRTDCFVCLLADLACQEVENSAGDGLEQPGDEHNGTA</sequence>
<name>A0A080ZT14_PHYNI</name>
<dbReference type="AlphaFoldDB" id="A0A080ZT14"/>
<evidence type="ECO:0000313" key="1">
    <source>
        <dbReference type="EMBL" id="ETO69775.1"/>
    </source>
</evidence>